<dbReference type="EMBL" id="QPFP01000010">
    <property type="protein sequence ID" value="TEB34256.1"/>
    <property type="molecule type" value="Genomic_DNA"/>
</dbReference>
<keyword evidence="3" id="KW-1185">Reference proteome</keyword>
<evidence type="ECO:0000313" key="3">
    <source>
        <dbReference type="Proteomes" id="UP000298030"/>
    </source>
</evidence>
<sequence length="365" mass="41533">MLVNKASQEWLLPFAYHSIVFATAQKLVGFHRTHDVPDEQLSQRLSLIHNLYIGAGPEHWPTRGDLLYSNDAWPMTVLCRIFWMCNNLQSLTLLHLDQNKWQRLEYAIPASLRRLVLGPIHGPFHVSHLTKRPQLEHFTSVDSFMRDDEVVDAVAFPSLKTFRRMSNSLTNGVASFCTDQVECISSSSRLERYEIVVCEAGSSSGPVIASIESIIQQITDDPRIGVSSIGSRWEDAIYDEYCDRRRQYFGALLHVTLVGYIQPEHRCVNRIGNASGHLAWGHNQALRLGDPIPTVNHHLRIQPHHRPSLPRLPVHFRQGPELVWPLPDNLPCRTRPTRSGGASLGSRGLRQMGRRGKRVFRRSLL</sequence>
<evidence type="ECO:0000256" key="1">
    <source>
        <dbReference type="SAM" id="MobiDB-lite"/>
    </source>
</evidence>
<gene>
    <name evidence="2" type="ORF">FA13DRAFT_76856</name>
</gene>
<name>A0A4Y7TJA7_COPMI</name>
<dbReference type="Proteomes" id="UP000298030">
    <property type="component" value="Unassembled WGS sequence"/>
</dbReference>
<accession>A0A4Y7TJA7</accession>
<reference evidence="2 3" key="1">
    <citation type="journal article" date="2019" name="Nat. Ecol. Evol.">
        <title>Megaphylogeny resolves global patterns of mushroom evolution.</title>
        <authorList>
            <person name="Varga T."/>
            <person name="Krizsan K."/>
            <person name="Foldi C."/>
            <person name="Dima B."/>
            <person name="Sanchez-Garcia M."/>
            <person name="Sanchez-Ramirez S."/>
            <person name="Szollosi G.J."/>
            <person name="Szarkandi J.G."/>
            <person name="Papp V."/>
            <person name="Albert L."/>
            <person name="Andreopoulos W."/>
            <person name="Angelini C."/>
            <person name="Antonin V."/>
            <person name="Barry K.W."/>
            <person name="Bougher N.L."/>
            <person name="Buchanan P."/>
            <person name="Buyck B."/>
            <person name="Bense V."/>
            <person name="Catcheside P."/>
            <person name="Chovatia M."/>
            <person name="Cooper J."/>
            <person name="Damon W."/>
            <person name="Desjardin D."/>
            <person name="Finy P."/>
            <person name="Geml J."/>
            <person name="Haridas S."/>
            <person name="Hughes K."/>
            <person name="Justo A."/>
            <person name="Karasinski D."/>
            <person name="Kautmanova I."/>
            <person name="Kiss B."/>
            <person name="Kocsube S."/>
            <person name="Kotiranta H."/>
            <person name="LaButti K.M."/>
            <person name="Lechner B.E."/>
            <person name="Liimatainen K."/>
            <person name="Lipzen A."/>
            <person name="Lukacs Z."/>
            <person name="Mihaltcheva S."/>
            <person name="Morgado L.N."/>
            <person name="Niskanen T."/>
            <person name="Noordeloos M.E."/>
            <person name="Ohm R.A."/>
            <person name="Ortiz-Santana B."/>
            <person name="Ovrebo C."/>
            <person name="Racz N."/>
            <person name="Riley R."/>
            <person name="Savchenko A."/>
            <person name="Shiryaev A."/>
            <person name="Soop K."/>
            <person name="Spirin V."/>
            <person name="Szebenyi C."/>
            <person name="Tomsovsky M."/>
            <person name="Tulloss R.E."/>
            <person name="Uehling J."/>
            <person name="Grigoriev I.V."/>
            <person name="Vagvolgyi C."/>
            <person name="Papp T."/>
            <person name="Martin F.M."/>
            <person name="Miettinen O."/>
            <person name="Hibbett D.S."/>
            <person name="Nagy L.G."/>
        </authorList>
    </citation>
    <scope>NUCLEOTIDE SEQUENCE [LARGE SCALE GENOMIC DNA]</scope>
    <source>
        <strain evidence="2 3">FP101781</strain>
    </source>
</reference>
<feature type="compositionally biased region" description="Basic residues" evidence="1">
    <location>
        <begin position="352"/>
        <end position="365"/>
    </location>
</feature>
<dbReference type="OrthoDB" id="2998779at2759"/>
<protein>
    <submittedName>
        <fullName evidence="2">Uncharacterized protein</fullName>
    </submittedName>
</protein>
<proteinExistence type="predicted"/>
<feature type="region of interest" description="Disordered" evidence="1">
    <location>
        <begin position="334"/>
        <end position="365"/>
    </location>
</feature>
<feature type="compositionally biased region" description="Low complexity" evidence="1">
    <location>
        <begin position="338"/>
        <end position="350"/>
    </location>
</feature>
<comment type="caution">
    <text evidence="2">The sequence shown here is derived from an EMBL/GenBank/DDBJ whole genome shotgun (WGS) entry which is preliminary data.</text>
</comment>
<organism evidence="2 3">
    <name type="scientific">Coprinellus micaceus</name>
    <name type="common">Glistening ink-cap mushroom</name>
    <name type="synonym">Coprinus micaceus</name>
    <dbReference type="NCBI Taxonomy" id="71717"/>
    <lineage>
        <taxon>Eukaryota</taxon>
        <taxon>Fungi</taxon>
        <taxon>Dikarya</taxon>
        <taxon>Basidiomycota</taxon>
        <taxon>Agaricomycotina</taxon>
        <taxon>Agaricomycetes</taxon>
        <taxon>Agaricomycetidae</taxon>
        <taxon>Agaricales</taxon>
        <taxon>Agaricineae</taxon>
        <taxon>Psathyrellaceae</taxon>
        <taxon>Coprinellus</taxon>
    </lineage>
</organism>
<dbReference type="AlphaFoldDB" id="A0A4Y7TJA7"/>
<evidence type="ECO:0000313" key="2">
    <source>
        <dbReference type="EMBL" id="TEB34256.1"/>
    </source>
</evidence>